<dbReference type="Gene3D" id="3.90.1340.10">
    <property type="entry name" value="Phage tail collar domain"/>
    <property type="match status" value="1"/>
</dbReference>
<dbReference type="EMBL" id="CP065217">
    <property type="protein sequence ID" value="QPL54454.1"/>
    <property type="molecule type" value="Genomic_DNA"/>
</dbReference>
<dbReference type="Pfam" id="PF07484">
    <property type="entry name" value="Collar"/>
    <property type="match status" value="1"/>
</dbReference>
<dbReference type="Proteomes" id="UP000594435">
    <property type="component" value="Chromosome 1"/>
</dbReference>
<feature type="domain" description="Phage tail collar" evidence="1">
    <location>
        <begin position="8"/>
        <end position="62"/>
    </location>
</feature>
<name>A0AAJ4ID77_9VIBR</name>
<accession>A0AAJ4ID77</accession>
<dbReference type="InterPro" id="IPR011083">
    <property type="entry name" value="Phage_tail_collar_dom"/>
</dbReference>
<evidence type="ECO:0000313" key="2">
    <source>
        <dbReference type="EMBL" id="QPL54454.1"/>
    </source>
</evidence>
<evidence type="ECO:0000259" key="1">
    <source>
        <dbReference type="Pfam" id="PF07484"/>
    </source>
</evidence>
<gene>
    <name evidence="2" type="ORF">I3X05_04785</name>
</gene>
<reference evidence="2 3" key="1">
    <citation type="submission" date="2020-11" db="EMBL/GenBank/DDBJ databases">
        <title>Complete and Circularized Genome Assembly of a human isolate of Vibrio navarrensis biotype pommerensis with MiSeq and MinION Sequence Data.</title>
        <authorList>
            <person name="Schwartz K."/>
            <person name="Borowiak M."/>
            <person name="Deneke C."/>
            <person name="Balau V."/>
            <person name="Metelmann C."/>
            <person name="Strauch E."/>
        </authorList>
    </citation>
    <scope>NUCLEOTIDE SEQUENCE [LARGE SCALE GENOMIC DNA]</scope>
    <source>
        <strain evidence="2 3">20-VB00237</strain>
    </source>
</reference>
<evidence type="ECO:0000313" key="3">
    <source>
        <dbReference type="Proteomes" id="UP000594435"/>
    </source>
</evidence>
<proteinExistence type="predicted"/>
<organism evidence="2 3">
    <name type="scientific">Vibrio navarrensis</name>
    <dbReference type="NCBI Taxonomy" id="29495"/>
    <lineage>
        <taxon>Bacteria</taxon>
        <taxon>Pseudomonadati</taxon>
        <taxon>Pseudomonadota</taxon>
        <taxon>Gammaproteobacteria</taxon>
        <taxon>Vibrionales</taxon>
        <taxon>Vibrionaceae</taxon>
        <taxon>Vibrio</taxon>
    </lineage>
</organism>
<dbReference type="AlphaFoldDB" id="A0AAJ4ID77"/>
<protein>
    <submittedName>
        <fullName evidence="2">Phage tail protein</fullName>
    </submittedName>
</protein>
<dbReference type="RefSeq" id="WP_045572533.1">
    <property type="nucleotide sequence ID" value="NZ_CP065217.1"/>
</dbReference>
<sequence length="172" mass="17868">MSTRFMSEITLFAGNYAPQNWAYCSGTLLSVAGNEALFSLIGSYFGGDGRSSFGLPDLRGRVAVGSGSGPGLTPRVLGQVFGTEAVTLTENQIPGHTHSFNVSTVEADSTLPYGQALASANQYVAVQNADGLASMKSSAIQEAGGNGAHYNMSPFLALNFIICTAGAYPTRN</sequence>
<dbReference type="InterPro" id="IPR037053">
    <property type="entry name" value="Phage_tail_collar_dom_sf"/>
</dbReference>
<dbReference type="SUPFAM" id="SSF88874">
    <property type="entry name" value="Receptor-binding domain of short tail fibre protein gp12"/>
    <property type="match status" value="1"/>
</dbReference>